<evidence type="ECO:0000256" key="1">
    <source>
        <dbReference type="ARBA" id="ARBA00001709"/>
    </source>
</evidence>
<dbReference type="GO" id="GO:0003860">
    <property type="term" value="F:3-hydroxyisobutyryl-CoA hydrolase activity"/>
    <property type="evidence" value="ECO:0007669"/>
    <property type="project" value="UniProtKB-EC"/>
</dbReference>
<dbReference type="NCBIfam" id="NF004127">
    <property type="entry name" value="PRK05617.1"/>
    <property type="match status" value="1"/>
</dbReference>
<dbReference type="InterPro" id="IPR045004">
    <property type="entry name" value="ECH_dom"/>
</dbReference>
<gene>
    <name evidence="5" type="primary">EHD3_2</name>
    <name evidence="5" type="ORF">K7432_001656</name>
</gene>
<evidence type="ECO:0000259" key="4">
    <source>
        <dbReference type="Pfam" id="PF16113"/>
    </source>
</evidence>
<dbReference type="InterPro" id="IPR018376">
    <property type="entry name" value="Enoyl-CoA_hyd/isom_CS"/>
</dbReference>
<dbReference type="PANTHER" id="PTHR43176:SF3">
    <property type="entry name" value="3-HYDROXYISOBUTYRYL-COA HYDROLASE, MITOCHONDRIAL"/>
    <property type="match status" value="1"/>
</dbReference>
<reference evidence="5 6" key="1">
    <citation type="submission" date="2023-04" db="EMBL/GenBank/DDBJ databases">
        <title>Genome of Basidiobolus ranarum AG-B5.</title>
        <authorList>
            <person name="Stajich J.E."/>
            <person name="Carter-House D."/>
            <person name="Gryganskyi A."/>
        </authorList>
    </citation>
    <scope>NUCLEOTIDE SEQUENCE [LARGE SCALE GENOMIC DNA]</scope>
    <source>
        <strain evidence="5 6">AG-B5</strain>
    </source>
</reference>
<comment type="catalytic activity">
    <reaction evidence="1">
        <text>3-hydroxy-2-methylpropanoyl-CoA + H2O = 3-hydroxy-2-methylpropanoate + CoA + H(+)</text>
        <dbReference type="Rhea" id="RHEA:20888"/>
        <dbReference type="ChEBI" id="CHEBI:11805"/>
        <dbReference type="ChEBI" id="CHEBI:15377"/>
        <dbReference type="ChEBI" id="CHEBI:15378"/>
        <dbReference type="ChEBI" id="CHEBI:57287"/>
        <dbReference type="ChEBI" id="CHEBI:57340"/>
        <dbReference type="EC" id="3.1.2.4"/>
    </reaction>
</comment>
<evidence type="ECO:0000256" key="3">
    <source>
        <dbReference type="ARBA" id="ARBA00022801"/>
    </source>
</evidence>
<dbReference type="PROSITE" id="PS00166">
    <property type="entry name" value="ENOYL_COA_HYDRATASE"/>
    <property type="match status" value="1"/>
</dbReference>
<feature type="domain" description="Enoyl-CoA hydratase/isomerase" evidence="4">
    <location>
        <begin position="58"/>
        <end position="381"/>
    </location>
</feature>
<sequence length="475" mass="53506">MLRTTFFNHVVKNPTPFVSASGARMQAITRQLKVERSYSTISPKQNEVIHQKLYGGRTFVLNRPKVLNSLNLPMIRQIYPQLQAWEQSDLCKVILMKSNNPKAYCAGGDVVEVTQGAKNNNPNSLKFFEEEYRLNYTLATLRTPFVALINGITMGGGVGLSVHAPFRIATENTLFAMPETRIGFFPDVGGSFFLPRLDGETGTYLALTGDRLKGEDTLYAGIATHYVPAARLDALEERLCELDTSDAEVINLAIEDFVSEPTGHEYSLAKHRNVIDKCFRHDTVEEIMESLEKEDSDFTKKTLATLNEMSPTSLKVTLRALRSGRKMNIANCFKMEYHLAQSFLAEHDFTEGVDKALVSKTRDPKWTPSTITGVSDQLVEQKYFGANHPHSLELPDSLPYLEYPHRRMALPSEEEIRKLLTGNLDHNAGSVQMSEESIIEWFMSDRQGKHGVIEKVQETLARKTRSVLGGLRWIN</sequence>
<keyword evidence="6" id="KW-1185">Reference proteome</keyword>
<protein>
    <recommendedName>
        <fullName evidence="2">3-hydroxyisobutyryl-CoA hydrolase</fullName>
        <ecNumber evidence="2">3.1.2.4</ecNumber>
    </recommendedName>
</protein>
<evidence type="ECO:0000256" key="2">
    <source>
        <dbReference type="ARBA" id="ARBA00011915"/>
    </source>
</evidence>
<comment type="caution">
    <text evidence="5">The sequence shown here is derived from an EMBL/GenBank/DDBJ whole genome shotgun (WGS) entry which is preliminary data.</text>
</comment>
<keyword evidence="3 5" id="KW-0378">Hydrolase</keyword>
<accession>A0ABR2X2L7</accession>
<dbReference type="InterPro" id="IPR032259">
    <property type="entry name" value="HIBYL-CoA-H"/>
</dbReference>
<dbReference type="EMBL" id="JASJQH010000039">
    <property type="protein sequence ID" value="KAK9768019.1"/>
    <property type="molecule type" value="Genomic_DNA"/>
</dbReference>
<evidence type="ECO:0000313" key="5">
    <source>
        <dbReference type="EMBL" id="KAK9768019.1"/>
    </source>
</evidence>
<dbReference type="CDD" id="cd06558">
    <property type="entry name" value="crotonase-like"/>
    <property type="match status" value="1"/>
</dbReference>
<dbReference type="Proteomes" id="UP001479436">
    <property type="component" value="Unassembled WGS sequence"/>
</dbReference>
<name>A0ABR2X2L7_9FUNG</name>
<proteinExistence type="predicted"/>
<dbReference type="InterPro" id="IPR029045">
    <property type="entry name" value="ClpP/crotonase-like_dom_sf"/>
</dbReference>
<dbReference type="SUPFAM" id="SSF52096">
    <property type="entry name" value="ClpP/crotonase"/>
    <property type="match status" value="1"/>
</dbReference>
<dbReference type="Pfam" id="PF16113">
    <property type="entry name" value="ECH_2"/>
    <property type="match status" value="1"/>
</dbReference>
<dbReference type="Gene3D" id="3.90.226.10">
    <property type="entry name" value="2-enoyl-CoA Hydratase, Chain A, domain 1"/>
    <property type="match status" value="1"/>
</dbReference>
<dbReference type="PANTHER" id="PTHR43176">
    <property type="entry name" value="3-HYDROXYISOBUTYRYL-COA HYDROLASE-RELATED"/>
    <property type="match status" value="1"/>
</dbReference>
<evidence type="ECO:0000313" key="6">
    <source>
        <dbReference type="Proteomes" id="UP001479436"/>
    </source>
</evidence>
<organism evidence="5 6">
    <name type="scientific">Basidiobolus ranarum</name>
    <dbReference type="NCBI Taxonomy" id="34480"/>
    <lineage>
        <taxon>Eukaryota</taxon>
        <taxon>Fungi</taxon>
        <taxon>Fungi incertae sedis</taxon>
        <taxon>Zoopagomycota</taxon>
        <taxon>Entomophthoromycotina</taxon>
        <taxon>Basidiobolomycetes</taxon>
        <taxon>Basidiobolales</taxon>
        <taxon>Basidiobolaceae</taxon>
        <taxon>Basidiobolus</taxon>
    </lineage>
</organism>
<dbReference type="EC" id="3.1.2.4" evidence="2"/>